<dbReference type="RefSeq" id="WP_344418463.1">
    <property type="nucleotide sequence ID" value="NZ_BAAAQK010000012.1"/>
</dbReference>
<evidence type="ECO:0000256" key="6">
    <source>
        <dbReference type="SAM" id="Phobius"/>
    </source>
</evidence>
<dbReference type="CDD" id="cd17325">
    <property type="entry name" value="MFS_MdtG_SLC18_like"/>
    <property type="match status" value="1"/>
</dbReference>
<evidence type="ECO:0000256" key="1">
    <source>
        <dbReference type="ARBA" id="ARBA00004651"/>
    </source>
</evidence>
<feature type="transmembrane region" description="Helical" evidence="6">
    <location>
        <begin position="70"/>
        <end position="89"/>
    </location>
</feature>
<feature type="transmembrane region" description="Helical" evidence="6">
    <location>
        <begin position="38"/>
        <end position="58"/>
    </location>
</feature>
<comment type="subcellular location">
    <subcellularLocation>
        <location evidence="1">Cell membrane</location>
        <topology evidence="1">Multi-pass membrane protein</topology>
    </subcellularLocation>
</comment>
<dbReference type="PANTHER" id="PTHR23506">
    <property type="entry name" value="GH10249P"/>
    <property type="match status" value="1"/>
</dbReference>
<feature type="transmembrane region" description="Helical" evidence="6">
    <location>
        <begin position="95"/>
        <end position="117"/>
    </location>
</feature>
<keyword evidence="9" id="KW-1185">Reference proteome</keyword>
<feature type="transmembrane region" description="Helical" evidence="6">
    <location>
        <begin position="358"/>
        <end position="378"/>
    </location>
</feature>
<keyword evidence="2" id="KW-0813">Transport</keyword>
<organism evidence="8 9">
    <name type="scientific">Pseudonocardia ailaonensis</name>
    <dbReference type="NCBI Taxonomy" id="367279"/>
    <lineage>
        <taxon>Bacteria</taxon>
        <taxon>Bacillati</taxon>
        <taxon>Actinomycetota</taxon>
        <taxon>Actinomycetes</taxon>
        <taxon>Pseudonocardiales</taxon>
        <taxon>Pseudonocardiaceae</taxon>
        <taxon>Pseudonocardia</taxon>
    </lineage>
</organism>
<dbReference type="Proteomes" id="UP001500449">
    <property type="component" value="Unassembled WGS sequence"/>
</dbReference>
<evidence type="ECO:0000313" key="8">
    <source>
        <dbReference type="EMBL" id="GAA1854240.1"/>
    </source>
</evidence>
<feature type="transmembrane region" description="Helical" evidence="6">
    <location>
        <begin position="331"/>
        <end position="352"/>
    </location>
</feature>
<dbReference type="SUPFAM" id="SSF103473">
    <property type="entry name" value="MFS general substrate transporter"/>
    <property type="match status" value="1"/>
</dbReference>
<name>A0ABN2N6J3_9PSEU</name>
<comment type="caution">
    <text evidence="8">The sequence shown here is derived from an EMBL/GenBank/DDBJ whole genome shotgun (WGS) entry which is preliminary data.</text>
</comment>
<evidence type="ECO:0000313" key="9">
    <source>
        <dbReference type="Proteomes" id="UP001500449"/>
    </source>
</evidence>
<gene>
    <name evidence="8" type="ORF">GCM10009836_37880</name>
</gene>
<protein>
    <submittedName>
        <fullName evidence="8">MFS transporter</fullName>
    </submittedName>
</protein>
<dbReference type="InterPro" id="IPR001958">
    <property type="entry name" value="Tet-R_TetA/multi-R_MdtG-like"/>
</dbReference>
<proteinExistence type="predicted"/>
<feature type="domain" description="Major facilitator superfamily (MFS) profile" evidence="7">
    <location>
        <begin position="4"/>
        <end position="383"/>
    </location>
</feature>
<keyword evidence="5 6" id="KW-0472">Membrane</keyword>
<dbReference type="EMBL" id="BAAAQK010000012">
    <property type="protein sequence ID" value="GAA1854240.1"/>
    <property type="molecule type" value="Genomic_DNA"/>
</dbReference>
<dbReference type="InterPro" id="IPR036259">
    <property type="entry name" value="MFS_trans_sf"/>
</dbReference>
<feature type="transmembrane region" description="Helical" evidence="6">
    <location>
        <begin position="214"/>
        <end position="235"/>
    </location>
</feature>
<evidence type="ECO:0000256" key="2">
    <source>
        <dbReference type="ARBA" id="ARBA00022448"/>
    </source>
</evidence>
<evidence type="ECO:0000256" key="4">
    <source>
        <dbReference type="ARBA" id="ARBA00022989"/>
    </source>
</evidence>
<dbReference type="InterPro" id="IPR020846">
    <property type="entry name" value="MFS_dom"/>
</dbReference>
<dbReference type="PRINTS" id="PR01035">
    <property type="entry name" value="TCRTETA"/>
</dbReference>
<dbReference type="PANTHER" id="PTHR23506:SF23">
    <property type="entry name" value="GH10249P"/>
    <property type="match status" value="1"/>
</dbReference>
<keyword evidence="4 6" id="KW-1133">Transmembrane helix</keyword>
<dbReference type="InterPro" id="IPR050930">
    <property type="entry name" value="MFS_Vesicular_Transporter"/>
</dbReference>
<evidence type="ECO:0000256" key="3">
    <source>
        <dbReference type="ARBA" id="ARBA00022692"/>
    </source>
</evidence>
<accession>A0ABN2N6J3</accession>
<dbReference type="PROSITE" id="PS50850">
    <property type="entry name" value="MFS"/>
    <property type="match status" value="1"/>
</dbReference>
<keyword evidence="3 6" id="KW-0812">Transmembrane</keyword>
<dbReference type="InterPro" id="IPR011701">
    <property type="entry name" value="MFS"/>
</dbReference>
<sequence length="395" mass="39171">MPGAVLVLSGVNVCIGLGYGIAAPVIPVLAAAFQVSDLAASGVVSAYALARIIAAPWASRIAARVSPGPLMAVAMTVTAVTSLLAGLAGSFEGLLIWRAIGGAATVFTSVAGQTLLYRVAPADARGRATATFHAGFLAGGVAGPLVGGLIAEVSLAAPLLIYGGLLLVGGLFAVAMLGRLRRTETAEVPAVAAVMGLREAWADRRFGVAIATQFANAWIGNGLRFTVIPLFVAAVLHRDPFWTGVGLLVAGVVQVACAPVSGRLVDRWSRRGPLAIGGVVAAGSAVLLAVDETVPGYLVAMALSGLAASLGTVAGGAMLGDVLAGRSGPPIAWYQMAFDVAGVVAPLASGAVAASWSYSAAFLVAAVVSLGSVVTVLATRRGAGGDGPPGVAHAP</sequence>
<feature type="transmembrane region" description="Helical" evidence="6">
    <location>
        <begin position="156"/>
        <end position="177"/>
    </location>
</feature>
<feature type="transmembrane region" description="Helical" evidence="6">
    <location>
        <begin position="241"/>
        <end position="260"/>
    </location>
</feature>
<evidence type="ECO:0000256" key="5">
    <source>
        <dbReference type="ARBA" id="ARBA00023136"/>
    </source>
</evidence>
<evidence type="ECO:0000259" key="7">
    <source>
        <dbReference type="PROSITE" id="PS50850"/>
    </source>
</evidence>
<dbReference type="Pfam" id="PF07690">
    <property type="entry name" value="MFS_1"/>
    <property type="match status" value="1"/>
</dbReference>
<dbReference type="Gene3D" id="1.20.1250.20">
    <property type="entry name" value="MFS general substrate transporter like domains"/>
    <property type="match status" value="2"/>
</dbReference>
<feature type="transmembrane region" description="Helical" evidence="6">
    <location>
        <begin position="296"/>
        <end position="319"/>
    </location>
</feature>
<reference evidence="8 9" key="1">
    <citation type="journal article" date="2019" name="Int. J. Syst. Evol. Microbiol.">
        <title>The Global Catalogue of Microorganisms (GCM) 10K type strain sequencing project: providing services to taxonomists for standard genome sequencing and annotation.</title>
        <authorList>
            <consortium name="The Broad Institute Genomics Platform"/>
            <consortium name="The Broad Institute Genome Sequencing Center for Infectious Disease"/>
            <person name="Wu L."/>
            <person name="Ma J."/>
        </authorList>
    </citation>
    <scope>NUCLEOTIDE SEQUENCE [LARGE SCALE GENOMIC DNA]</scope>
    <source>
        <strain evidence="8 9">JCM 16009</strain>
    </source>
</reference>
<feature type="transmembrane region" description="Helical" evidence="6">
    <location>
        <begin position="129"/>
        <end position="150"/>
    </location>
</feature>